<sequence>MFSHIKAFRWPILASSLITVAILFTLQFDRVPVKSINTFDAASFISNDEHYKLQVQESVLNLSKVDELSNKYDIAVTQPPLQWTEQDLAFFKSAAGETVFSQLALIPEAHLPPNFATITAAERLFKSLFLHFDKILAKNPSHEVQHDPSWTYLKRLENALYPWIYPYWDNVFHINNQTSGKGIVLCVGNNQFKFAASTIRAIREVYHNDLPIEVFFIRENDLDIAKRHYLTSEFDNLTLMKLDDYVDDYYTKFGGWAMKPFAMLASSFSEVIMMDADVFFFQNPSMLFEDEGYKTAGSLFYYDRTLFPNWTKGPDWMRSFLPTMSSFVPKSRWFKGLSSHEQESGVVVMDKRKALLGLLSTCKMNGITERDEVVYKHVHGDKETYWVGFEVTQTPYAFVKSYAGVIGSHGRGDTDGSPEYICGNQIHLDAEGRPLWLNGGLYRNKHAKGGLEYLNFTHFSTGSDWDFGSSCIKNKDTVHDLDPVQRVHALASIEIDKKRAIDQELLEKNEWKFKDAL</sequence>
<evidence type="ECO:0008006" key="12">
    <source>
        <dbReference type="Google" id="ProtNLM"/>
    </source>
</evidence>
<proteinExistence type="inferred from homology"/>
<dbReference type="GO" id="GO:0005794">
    <property type="term" value="C:Golgi apparatus"/>
    <property type="evidence" value="ECO:0007669"/>
    <property type="project" value="TreeGrafter"/>
</dbReference>
<dbReference type="Proteomes" id="UP000053815">
    <property type="component" value="Unassembled WGS sequence"/>
</dbReference>
<organism evidence="10">
    <name type="scientific">Mucor ambiguus</name>
    <dbReference type="NCBI Taxonomy" id="91626"/>
    <lineage>
        <taxon>Eukaryota</taxon>
        <taxon>Fungi</taxon>
        <taxon>Fungi incertae sedis</taxon>
        <taxon>Mucoromycota</taxon>
        <taxon>Mucoromycotina</taxon>
        <taxon>Mucoromycetes</taxon>
        <taxon>Mucorales</taxon>
        <taxon>Mucorineae</taxon>
        <taxon>Mucoraceae</taxon>
        <taxon>Mucor</taxon>
    </lineage>
</organism>
<dbReference type="InterPro" id="IPR029044">
    <property type="entry name" value="Nucleotide-diphossugar_trans"/>
</dbReference>
<keyword evidence="5" id="KW-0812">Transmembrane</keyword>
<dbReference type="STRING" id="91626.A0A0C9LWA7"/>
<keyword evidence="11" id="KW-1185">Reference proteome</keyword>
<dbReference type="GO" id="GO:0000033">
    <property type="term" value="F:alpha-1,3-mannosyltransferase activity"/>
    <property type="evidence" value="ECO:0007669"/>
    <property type="project" value="TreeGrafter"/>
</dbReference>
<dbReference type="SUPFAM" id="SSF53448">
    <property type="entry name" value="Nucleotide-diphospho-sugar transferases"/>
    <property type="match status" value="1"/>
</dbReference>
<dbReference type="GO" id="GO:0006493">
    <property type="term" value="P:protein O-linked glycosylation"/>
    <property type="evidence" value="ECO:0007669"/>
    <property type="project" value="TreeGrafter"/>
</dbReference>
<keyword evidence="3" id="KW-0328">Glycosyltransferase</keyword>
<evidence type="ECO:0000313" key="10">
    <source>
        <dbReference type="EMBL" id="GAN08195.1"/>
    </source>
</evidence>
<evidence type="ECO:0000256" key="4">
    <source>
        <dbReference type="ARBA" id="ARBA00022679"/>
    </source>
</evidence>
<evidence type="ECO:0000256" key="9">
    <source>
        <dbReference type="ARBA" id="ARBA00023180"/>
    </source>
</evidence>
<accession>A0A0C9LWA7</accession>
<dbReference type="OrthoDB" id="430354at2759"/>
<evidence type="ECO:0000256" key="5">
    <source>
        <dbReference type="ARBA" id="ARBA00022692"/>
    </source>
</evidence>
<dbReference type="EMBL" id="DF836482">
    <property type="protein sequence ID" value="GAN08195.1"/>
    <property type="molecule type" value="Genomic_DNA"/>
</dbReference>
<dbReference type="AlphaFoldDB" id="A0A0C9LWA7"/>
<keyword evidence="7" id="KW-1133">Transmembrane helix</keyword>
<dbReference type="GO" id="GO:0016020">
    <property type="term" value="C:membrane"/>
    <property type="evidence" value="ECO:0007669"/>
    <property type="project" value="UniProtKB-SubCell"/>
</dbReference>
<dbReference type="InterPro" id="IPR022751">
    <property type="entry name" value="Alpha_mannosyltransferase"/>
</dbReference>
<evidence type="ECO:0000256" key="2">
    <source>
        <dbReference type="ARBA" id="ARBA00009105"/>
    </source>
</evidence>
<keyword evidence="4" id="KW-0808">Transferase</keyword>
<evidence type="ECO:0000256" key="8">
    <source>
        <dbReference type="ARBA" id="ARBA00023136"/>
    </source>
</evidence>
<dbReference type="Pfam" id="PF11051">
    <property type="entry name" value="Mannosyl_trans3"/>
    <property type="match status" value="1"/>
</dbReference>
<evidence type="ECO:0000256" key="3">
    <source>
        <dbReference type="ARBA" id="ARBA00022676"/>
    </source>
</evidence>
<name>A0A0C9LWA7_9FUNG</name>
<dbReference type="PANTHER" id="PTHR31392:SF1">
    <property type="entry name" value="ALPHA-1,3-MANNOSYLTRANSFERASE MNN1-RELATED"/>
    <property type="match status" value="1"/>
</dbReference>
<evidence type="ECO:0000313" key="11">
    <source>
        <dbReference type="Proteomes" id="UP000053815"/>
    </source>
</evidence>
<gene>
    <name evidence="10" type="ORF">MAM1_0193d07702</name>
</gene>
<reference evidence="10" key="1">
    <citation type="submission" date="2014-09" db="EMBL/GenBank/DDBJ databases">
        <title>Draft genome sequence of an oleaginous Mucoromycotina fungus Mucor ambiguus NBRC6742.</title>
        <authorList>
            <person name="Takeda I."/>
            <person name="Yamane N."/>
            <person name="Morita T."/>
            <person name="Tamano K."/>
            <person name="Machida M."/>
            <person name="Baker S."/>
            <person name="Koike H."/>
        </authorList>
    </citation>
    <scope>NUCLEOTIDE SEQUENCE</scope>
    <source>
        <strain evidence="10">NBRC 6742</strain>
    </source>
</reference>
<evidence type="ECO:0000256" key="7">
    <source>
        <dbReference type="ARBA" id="ARBA00022989"/>
    </source>
</evidence>
<comment type="subcellular location">
    <subcellularLocation>
        <location evidence="1">Membrane</location>
        <topology evidence="1">Single-pass type II membrane protein</topology>
    </subcellularLocation>
</comment>
<comment type="similarity">
    <text evidence="2">Belongs to the MNN1/MNT family.</text>
</comment>
<dbReference type="PANTHER" id="PTHR31392">
    <property type="entry name" value="ALPHA-1,3-MANNOSYLTRANSFERASE MNN1-RELATED"/>
    <property type="match status" value="1"/>
</dbReference>
<evidence type="ECO:0000256" key="1">
    <source>
        <dbReference type="ARBA" id="ARBA00004606"/>
    </source>
</evidence>
<protein>
    <recommendedName>
        <fullName evidence="12">Alpha-1,3-mannosyltransferase</fullName>
    </recommendedName>
</protein>
<evidence type="ECO:0000256" key="6">
    <source>
        <dbReference type="ARBA" id="ARBA00022968"/>
    </source>
</evidence>
<keyword evidence="9" id="KW-0325">Glycoprotein</keyword>
<keyword evidence="6" id="KW-0735">Signal-anchor</keyword>
<keyword evidence="8" id="KW-0472">Membrane</keyword>